<keyword evidence="4" id="KW-1185">Reference proteome</keyword>
<name>A0ABT2AYU5_9ACTN</name>
<dbReference type="Gene3D" id="3.30.70.2450">
    <property type="match status" value="1"/>
</dbReference>
<dbReference type="SUPFAM" id="SSF51905">
    <property type="entry name" value="FAD/NAD(P)-binding domain"/>
    <property type="match status" value="1"/>
</dbReference>
<dbReference type="RefSeq" id="WP_258777812.1">
    <property type="nucleotide sequence ID" value="NZ_JANUGP010000005.1"/>
</dbReference>
<dbReference type="NCBIfam" id="NF004829">
    <property type="entry name" value="PRK06183.1-3"/>
    <property type="match status" value="1"/>
</dbReference>
<dbReference type="Proteomes" id="UP001205612">
    <property type="component" value="Unassembled WGS sequence"/>
</dbReference>
<dbReference type="InterPro" id="IPR050631">
    <property type="entry name" value="PheA/TfdB_FAD_monoxygenase"/>
</dbReference>
<evidence type="ECO:0000256" key="1">
    <source>
        <dbReference type="ARBA" id="ARBA00023002"/>
    </source>
</evidence>
<dbReference type="Gene3D" id="3.50.50.60">
    <property type="entry name" value="FAD/NAD(P)-binding domain"/>
    <property type="match status" value="1"/>
</dbReference>
<sequence>MEPDFDVVQIGFGPVGQVGAALLGRAGHTVGVFERWPSVYPLPRAGHVDHEIMRVFQGLGVAEEFERRAIPVPRYDWFNGEGKLLLHMDWDAPTPSGWKSDYLMYQPYLEDALRAAVARQPGVAVHQGWEAVALIQHAGHVEITLRQGVAEGGTWLPTGAERTVTARWVIGADGAASFTRTAAGIDWEDFGFAEDWLVLDVRPHDPDLVIDMPEAGQICDPARPASPFRWLGREHARWEFMLLPGERPEEMTTRARAFELLSRWGVTPENADVIRSTVYTFRSLLARSFRDRRVLLTGDAGHLMPPFLGQGMCAGVRDAANLSWKLDLVLRGRAPDTLLDTYTEERRPHVERIIRTAIELGKVVCLTDPDQAAARDEAFLSGRVPPPPPFPWLTSGVLAGGASTDVVGRLGVQGRLARSGRTGLADDVLGGGWTLLTRRADTLSILDDTQRATLAALGVRHAHVTPAGVRSSQAAVDLDLTYSRWFDAIDAEAVLIRPDFYVFGTARARQDLPSLVHELRDRVGLVAS</sequence>
<dbReference type="PANTHER" id="PTHR43476">
    <property type="entry name" value="3-(3-HYDROXY-PHENYL)PROPIONATE/3-HYDROXYCINNAMIC ACID HYDROXYLASE"/>
    <property type="match status" value="1"/>
</dbReference>
<dbReference type="PANTHER" id="PTHR43476:SF3">
    <property type="entry name" value="FAD-BINDING MONOOXYGENASE"/>
    <property type="match status" value="1"/>
</dbReference>
<dbReference type="Pfam" id="PF01494">
    <property type="entry name" value="FAD_binding_3"/>
    <property type="match status" value="1"/>
</dbReference>
<organism evidence="3 4">
    <name type="scientific">Streptomyces pyxinicus</name>
    <dbReference type="NCBI Taxonomy" id="2970331"/>
    <lineage>
        <taxon>Bacteria</taxon>
        <taxon>Bacillati</taxon>
        <taxon>Actinomycetota</taxon>
        <taxon>Actinomycetes</taxon>
        <taxon>Kitasatosporales</taxon>
        <taxon>Streptomycetaceae</taxon>
        <taxon>Streptomyces</taxon>
    </lineage>
</organism>
<evidence type="ECO:0000313" key="3">
    <source>
        <dbReference type="EMBL" id="MCS0601432.1"/>
    </source>
</evidence>
<feature type="domain" description="FAD-binding" evidence="2">
    <location>
        <begin position="5"/>
        <end position="356"/>
    </location>
</feature>
<proteinExistence type="predicted"/>
<accession>A0ABT2AYU5</accession>
<keyword evidence="1" id="KW-0560">Oxidoreductase</keyword>
<reference evidence="3 4" key="1">
    <citation type="submission" date="2022-08" db="EMBL/GenBank/DDBJ databases">
        <authorList>
            <person name="Somphong A."/>
            <person name="Phongsopitanun W."/>
        </authorList>
    </citation>
    <scope>NUCLEOTIDE SEQUENCE [LARGE SCALE GENOMIC DNA]</scope>
    <source>
        <strain evidence="3 4">LP11</strain>
    </source>
</reference>
<gene>
    <name evidence="3" type="ORF">NX794_09350</name>
</gene>
<dbReference type="EMBL" id="JANUGP010000005">
    <property type="protein sequence ID" value="MCS0601432.1"/>
    <property type="molecule type" value="Genomic_DNA"/>
</dbReference>
<comment type="caution">
    <text evidence="3">The sequence shown here is derived from an EMBL/GenBank/DDBJ whole genome shotgun (WGS) entry which is preliminary data.</text>
</comment>
<dbReference type="InterPro" id="IPR002938">
    <property type="entry name" value="FAD-bd"/>
</dbReference>
<dbReference type="PRINTS" id="PR00420">
    <property type="entry name" value="RNGMNOXGNASE"/>
</dbReference>
<evidence type="ECO:0000259" key="2">
    <source>
        <dbReference type="Pfam" id="PF01494"/>
    </source>
</evidence>
<dbReference type="InterPro" id="IPR036188">
    <property type="entry name" value="FAD/NAD-bd_sf"/>
</dbReference>
<protein>
    <submittedName>
        <fullName evidence="3">Bifunctional 3-(3-hydroxy-phenyl)propionate/3-hydroxycinnamic acid hydroxylase</fullName>
    </submittedName>
</protein>
<evidence type="ECO:0000313" key="4">
    <source>
        <dbReference type="Proteomes" id="UP001205612"/>
    </source>
</evidence>